<dbReference type="InterPro" id="IPR040931">
    <property type="entry name" value="CDCA"/>
</dbReference>
<dbReference type="Proteomes" id="UP001059824">
    <property type="component" value="Chromosome"/>
</dbReference>
<gene>
    <name evidence="1" type="ORF">GII36_02575</name>
</gene>
<evidence type="ECO:0000313" key="1">
    <source>
        <dbReference type="EMBL" id="QHN42731.1"/>
    </source>
</evidence>
<dbReference type="RefSeq" id="WP_260764239.1">
    <property type="nucleotide sequence ID" value="NZ_CP045921.1"/>
</dbReference>
<dbReference type="AlphaFoldDB" id="A0A857MNM0"/>
<accession>A0A857MNM0</accession>
<dbReference type="SUPFAM" id="SSF159779">
    <property type="entry name" value="CdCA1 repeat-like"/>
    <property type="match status" value="1"/>
</dbReference>
<dbReference type="Pfam" id="PF18484">
    <property type="entry name" value="CDCA"/>
    <property type="match status" value="1"/>
</dbReference>
<dbReference type="EMBL" id="CP045921">
    <property type="protein sequence ID" value="QHN42731.1"/>
    <property type="molecule type" value="Genomic_DNA"/>
</dbReference>
<protein>
    <submittedName>
        <fullName evidence="1">Uncharacterized protein</fullName>
    </submittedName>
</protein>
<sequence length="313" mass="33476">MRDGDPMVYAANDETERKPSNVLYVDFRVGEAATGGIEGSEEQIDTVLEFVKGTPEAYAVCEKPVVCKCIDGRSAEVATEGPNAAGGTFGVAAAIDLARPEGVAPASHAETLQHVISTHKREDHDVGGHTDTHASGDNCGCGAVDRVEEIYTKITDQGEKIRELAEAIYGEPIDNATHARILSNAQSHTEFDTGAKIRKTFEASMSQPGSDTLMENLEGSHNEKIALINVVPSTTLSRQDMQKVLGNDLQAFNVDAWAFEKTAASVAASSEDARAIHIAMLYYNVATALTLCGPNMRIVVRSEQSVPEEARAA</sequence>
<organism evidence="1 2">
    <name type="scientific">Candidatus Mycosynbacter amalyticus</name>
    <dbReference type="NCBI Taxonomy" id="2665156"/>
    <lineage>
        <taxon>Bacteria</taxon>
        <taxon>Candidatus Saccharimonadota</taxon>
        <taxon>Candidatus Saccharimonadota incertae sedis</taxon>
        <taxon>Candidatus Mycosynbacter</taxon>
    </lineage>
</organism>
<evidence type="ECO:0000313" key="2">
    <source>
        <dbReference type="Proteomes" id="UP001059824"/>
    </source>
</evidence>
<name>A0A857MNM0_9BACT</name>
<dbReference type="KEGG" id="mama:GII36_02575"/>
<proteinExistence type="predicted"/>
<reference evidence="1" key="1">
    <citation type="journal article" date="2021" name="Nat. Microbiol.">
        <title>Cocultivation of an ultrasmall environmental parasitic bacterium with lytic ability against bacteria associated with wastewater foams.</title>
        <authorList>
            <person name="Batinovic S."/>
            <person name="Rose J.J.A."/>
            <person name="Ratcliffe J."/>
            <person name="Seviour R.J."/>
            <person name="Petrovski S."/>
        </authorList>
    </citation>
    <scope>NUCLEOTIDE SEQUENCE</scope>
    <source>
        <strain evidence="1">JR1</strain>
    </source>
</reference>
<keyword evidence="2" id="KW-1185">Reference proteome</keyword>